<evidence type="ECO:0000256" key="4">
    <source>
        <dbReference type="ARBA" id="ARBA00022692"/>
    </source>
</evidence>
<dbReference type="Pfam" id="PF00005">
    <property type="entry name" value="ABC_tran"/>
    <property type="match status" value="1"/>
</dbReference>
<dbReference type="PROSITE" id="PS50893">
    <property type="entry name" value="ABC_TRANSPORTER_2"/>
    <property type="match status" value="1"/>
</dbReference>
<dbReference type="PROSITE" id="PS00211">
    <property type="entry name" value="ABC_TRANSPORTER_1"/>
    <property type="match status" value="1"/>
</dbReference>
<dbReference type="AlphaFoldDB" id="A0A3B1B8L7"/>
<dbReference type="InterPro" id="IPR027417">
    <property type="entry name" value="P-loop_NTPase"/>
</dbReference>
<dbReference type="GO" id="GO:0005886">
    <property type="term" value="C:plasma membrane"/>
    <property type="evidence" value="ECO:0007669"/>
    <property type="project" value="UniProtKB-SubCell"/>
</dbReference>
<dbReference type="Gene3D" id="3.40.50.300">
    <property type="entry name" value="P-loop containing nucleotide triphosphate hydrolases"/>
    <property type="match status" value="1"/>
</dbReference>
<dbReference type="InterPro" id="IPR017871">
    <property type="entry name" value="ABC_transporter-like_CS"/>
</dbReference>
<evidence type="ECO:0000313" key="12">
    <source>
        <dbReference type="EMBL" id="VAX08273.1"/>
    </source>
</evidence>
<dbReference type="InterPro" id="IPR036640">
    <property type="entry name" value="ABC1_TM_sf"/>
</dbReference>
<gene>
    <name evidence="12" type="ORF">MNBD_ALPHA03-2136</name>
</gene>
<dbReference type="InterPro" id="IPR003593">
    <property type="entry name" value="AAA+_ATPase"/>
</dbReference>
<keyword evidence="2" id="KW-0813">Transport</keyword>
<dbReference type="FunFam" id="3.40.50.300:FF:000221">
    <property type="entry name" value="Multidrug ABC transporter ATP-binding protein"/>
    <property type="match status" value="1"/>
</dbReference>
<dbReference type="SMART" id="SM00382">
    <property type="entry name" value="AAA"/>
    <property type="match status" value="1"/>
</dbReference>
<dbReference type="PROSITE" id="PS50929">
    <property type="entry name" value="ABC_TM1F"/>
    <property type="match status" value="1"/>
</dbReference>
<dbReference type="Gene3D" id="1.20.1560.10">
    <property type="entry name" value="ABC transporter type 1, transmembrane domain"/>
    <property type="match status" value="1"/>
</dbReference>
<dbReference type="GO" id="GO:0005524">
    <property type="term" value="F:ATP binding"/>
    <property type="evidence" value="ECO:0007669"/>
    <property type="project" value="UniProtKB-KW"/>
</dbReference>
<evidence type="ECO:0000256" key="9">
    <source>
        <dbReference type="SAM" id="Phobius"/>
    </source>
</evidence>
<evidence type="ECO:0000259" key="11">
    <source>
        <dbReference type="PROSITE" id="PS50929"/>
    </source>
</evidence>
<feature type="transmembrane region" description="Helical" evidence="9">
    <location>
        <begin position="144"/>
        <end position="161"/>
    </location>
</feature>
<dbReference type="InterPro" id="IPR039421">
    <property type="entry name" value="Type_1_exporter"/>
</dbReference>
<evidence type="ECO:0000256" key="7">
    <source>
        <dbReference type="ARBA" id="ARBA00022989"/>
    </source>
</evidence>
<evidence type="ECO:0000256" key="6">
    <source>
        <dbReference type="ARBA" id="ARBA00022840"/>
    </source>
</evidence>
<comment type="subcellular location">
    <subcellularLocation>
        <location evidence="1">Cell membrane</location>
        <topology evidence="1">Multi-pass membrane protein</topology>
    </subcellularLocation>
</comment>
<dbReference type="GO" id="GO:0015421">
    <property type="term" value="F:ABC-type oligopeptide transporter activity"/>
    <property type="evidence" value="ECO:0007669"/>
    <property type="project" value="TreeGrafter"/>
</dbReference>
<keyword evidence="4 9" id="KW-0812">Transmembrane</keyword>
<reference evidence="12" key="1">
    <citation type="submission" date="2018-06" db="EMBL/GenBank/DDBJ databases">
        <authorList>
            <person name="Zhirakovskaya E."/>
        </authorList>
    </citation>
    <scope>NUCLEOTIDE SEQUENCE</scope>
</reference>
<dbReference type="InterPro" id="IPR003439">
    <property type="entry name" value="ABC_transporter-like_ATP-bd"/>
</dbReference>
<feature type="transmembrane region" description="Helical" evidence="9">
    <location>
        <begin position="29"/>
        <end position="49"/>
    </location>
</feature>
<feature type="transmembrane region" description="Helical" evidence="9">
    <location>
        <begin position="283"/>
        <end position="310"/>
    </location>
</feature>
<keyword evidence="3" id="KW-1003">Cell membrane</keyword>
<keyword evidence="7 9" id="KW-1133">Transmembrane helix</keyword>
<protein>
    <submittedName>
        <fullName evidence="12">Efflux ABC transporter, permease/ATP-binding protein</fullName>
    </submittedName>
</protein>
<dbReference type="Pfam" id="PF00664">
    <property type="entry name" value="ABC_membrane"/>
    <property type="match status" value="1"/>
</dbReference>
<evidence type="ECO:0000256" key="8">
    <source>
        <dbReference type="ARBA" id="ARBA00023136"/>
    </source>
</evidence>
<feature type="transmembrane region" description="Helical" evidence="9">
    <location>
        <begin position="69"/>
        <end position="91"/>
    </location>
</feature>
<dbReference type="CDD" id="cd07346">
    <property type="entry name" value="ABC_6TM_exporters"/>
    <property type="match status" value="1"/>
</dbReference>
<accession>A0A3B1B8L7</accession>
<dbReference type="PANTHER" id="PTHR43394">
    <property type="entry name" value="ATP-DEPENDENT PERMEASE MDL1, MITOCHONDRIAL"/>
    <property type="match status" value="1"/>
</dbReference>
<name>A0A3B1B8L7_9ZZZZ</name>
<proteinExistence type="predicted"/>
<dbReference type="InterPro" id="IPR011527">
    <property type="entry name" value="ABC1_TM_dom"/>
</dbReference>
<dbReference type="GO" id="GO:0016887">
    <property type="term" value="F:ATP hydrolysis activity"/>
    <property type="evidence" value="ECO:0007669"/>
    <property type="project" value="InterPro"/>
</dbReference>
<evidence type="ECO:0000256" key="2">
    <source>
        <dbReference type="ARBA" id="ARBA00022448"/>
    </source>
</evidence>
<keyword evidence="6 12" id="KW-0067">ATP-binding</keyword>
<sequence length="565" mass="62514">MDPTEKNKIKRQNALAWVGRFIRPEVKPLSLVMLLAACMTGFALAQPYFTKILIDDGLMAGDMNVVIRFAVLIVIMAIIVFVVSGFNRWLYVALSGRILFQLREDVYARLMKLSPDFFGHWRTGDIVSRLDGDVAEVQRFATDSLLAVVNGTLALIGSLVIMLMLSWQLTLIAFALLPLQVIFLRKMRPLVEKGSLTLREKSSDISSFFIETLSSVKFIQSMSGASGEQARLSKLNRSYLDELLKLQVINHMTGGIPGLLTSAATAGVFILGGYFVTQGSATIGTLIAFSAYMARATGPVQTFLGLYVAYQRAMVSLVRVRELRKQRILIHDPEKPVLIKGKVRGDIKLDQISFFYDKAQAQGVRDISLHISPGEKILITGPSGSGKSTLINLLHRHYDPISGGIIMDGVRYIDMSLKQLRGIIAVVDQNTTLFHGTVKENITYGVPEATMDQVIIAAKASRIDDFIQSLPEGYDAHIGERGARLSGGQKQRISIARALLMDPQILILDEATSAVDQETEAEFQDMLDQFFADRTRIIISHHVGAIHNLDRIFSMQNGILTEVTP</sequence>
<dbReference type="EMBL" id="UOFW01000237">
    <property type="protein sequence ID" value="VAX08273.1"/>
    <property type="molecule type" value="Genomic_DNA"/>
</dbReference>
<dbReference type="PANTHER" id="PTHR43394:SF1">
    <property type="entry name" value="ATP-BINDING CASSETTE SUB-FAMILY B MEMBER 10, MITOCHONDRIAL"/>
    <property type="match status" value="1"/>
</dbReference>
<feature type="transmembrane region" description="Helical" evidence="9">
    <location>
        <begin position="255"/>
        <end position="277"/>
    </location>
</feature>
<dbReference type="SUPFAM" id="SSF90123">
    <property type="entry name" value="ABC transporter transmembrane region"/>
    <property type="match status" value="1"/>
</dbReference>
<keyword evidence="8 9" id="KW-0472">Membrane</keyword>
<evidence type="ECO:0000259" key="10">
    <source>
        <dbReference type="PROSITE" id="PS50893"/>
    </source>
</evidence>
<organism evidence="12">
    <name type="scientific">hydrothermal vent metagenome</name>
    <dbReference type="NCBI Taxonomy" id="652676"/>
    <lineage>
        <taxon>unclassified sequences</taxon>
        <taxon>metagenomes</taxon>
        <taxon>ecological metagenomes</taxon>
    </lineage>
</organism>
<dbReference type="SUPFAM" id="SSF52540">
    <property type="entry name" value="P-loop containing nucleoside triphosphate hydrolases"/>
    <property type="match status" value="1"/>
</dbReference>
<keyword evidence="5" id="KW-0547">Nucleotide-binding</keyword>
<feature type="transmembrane region" description="Helical" evidence="9">
    <location>
        <begin position="167"/>
        <end position="184"/>
    </location>
</feature>
<feature type="domain" description="ABC transmembrane type-1" evidence="11">
    <location>
        <begin position="31"/>
        <end position="312"/>
    </location>
</feature>
<evidence type="ECO:0000256" key="1">
    <source>
        <dbReference type="ARBA" id="ARBA00004651"/>
    </source>
</evidence>
<feature type="domain" description="ABC transporter" evidence="10">
    <location>
        <begin position="347"/>
        <end position="565"/>
    </location>
</feature>
<evidence type="ECO:0000256" key="3">
    <source>
        <dbReference type="ARBA" id="ARBA00022475"/>
    </source>
</evidence>
<evidence type="ECO:0000256" key="5">
    <source>
        <dbReference type="ARBA" id="ARBA00022741"/>
    </source>
</evidence>